<keyword evidence="1" id="KW-0472">Membrane</keyword>
<comment type="caution">
    <text evidence="2">The sequence shown here is derived from an EMBL/GenBank/DDBJ whole genome shotgun (WGS) entry which is preliminary data.</text>
</comment>
<evidence type="ECO:0000256" key="1">
    <source>
        <dbReference type="SAM" id="Phobius"/>
    </source>
</evidence>
<reference evidence="2" key="1">
    <citation type="journal article" date="2015" name="Nature">
        <title>Complex archaea that bridge the gap between prokaryotes and eukaryotes.</title>
        <authorList>
            <person name="Spang A."/>
            <person name="Saw J.H."/>
            <person name="Jorgensen S.L."/>
            <person name="Zaremba-Niedzwiedzka K."/>
            <person name="Martijn J."/>
            <person name="Lind A.E."/>
            <person name="van Eijk R."/>
            <person name="Schleper C."/>
            <person name="Guy L."/>
            <person name="Ettema T.J."/>
        </authorList>
    </citation>
    <scope>NUCLEOTIDE SEQUENCE</scope>
</reference>
<organism evidence="2">
    <name type="scientific">marine sediment metagenome</name>
    <dbReference type="NCBI Taxonomy" id="412755"/>
    <lineage>
        <taxon>unclassified sequences</taxon>
        <taxon>metagenomes</taxon>
        <taxon>ecological metagenomes</taxon>
    </lineage>
</organism>
<feature type="transmembrane region" description="Helical" evidence="1">
    <location>
        <begin position="21"/>
        <end position="50"/>
    </location>
</feature>
<proteinExistence type="predicted"/>
<keyword evidence="1" id="KW-1133">Transmembrane helix</keyword>
<sequence length="161" mass="19016">MGENQSAEVKRRRKSSDVAGLLLAIVLLPLHIVCFLIYCILLRVTIWAFYCTRGTNVLFVYSNSLIWKEYLETHVIPELPRTALRLNWSERSKWNWASLPVRIFRHFGGSKEFNPLGVVFRPFRKTKVFRFWKPFRDFKHGKPDALDVVRGEFMKELISIK</sequence>
<dbReference type="EMBL" id="LAZR01042508">
    <property type="protein sequence ID" value="KKL09376.1"/>
    <property type="molecule type" value="Genomic_DNA"/>
</dbReference>
<protein>
    <submittedName>
        <fullName evidence="2">Uncharacterized protein</fullName>
    </submittedName>
</protein>
<gene>
    <name evidence="2" type="ORF">LCGC14_2566480</name>
</gene>
<keyword evidence="1" id="KW-0812">Transmembrane</keyword>
<accession>A0A0F9CUM7</accession>
<dbReference type="AlphaFoldDB" id="A0A0F9CUM7"/>
<name>A0A0F9CUM7_9ZZZZ</name>
<evidence type="ECO:0000313" key="2">
    <source>
        <dbReference type="EMBL" id="KKL09376.1"/>
    </source>
</evidence>